<keyword evidence="2" id="KW-1185">Reference proteome</keyword>
<accession>A0A6B9SW04</accession>
<dbReference type="EMBL" id="MN864865">
    <property type="protein sequence ID" value="QHJ75850.1"/>
    <property type="molecule type" value="Genomic_DNA"/>
</dbReference>
<proteinExistence type="predicted"/>
<gene>
    <name evidence="1" type="ORF">vBAbaMPhT2_247</name>
</gene>
<protein>
    <submittedName>
        <fullName evidence="1">Uncharacterized protein</fullName>
    </submittedName>
</protein>
<reference evidence="1 2" key="1">
    <citation type="submission" date="2019-12" db="EMBL/GenBank/DDBJ databases">
        <title>Developing bacteriophages as a method of controlling the opportunistic pathogen Acinetobacter baumannii in Thai hospitals.</title>
        <authorList>
            <person name="Styles K.M."/>
            <person name="Smith S.E."/>
            <person name="Thummeepak R."/>
            <person name="Leungtongkam U."/>
            <person name="Christie G.S."/>
            <person name="Millard A."/>
            <person name="Moat J."/>
            <person name="Dowson C.C."/>
            <person name="Wellington E.M."/>
            <person name="Sitthisak S."/>
            <person name="Sagona A.P."/>
        </authorList>
    </citation>
    <scope>NUCLEOTIDE SEQUENCE [LARGE SCALE GENOMIC DNA]</scope>
</reference>
<sequence>MRVYTCKSTDEFDEITGLQTPLFTIAEVDDKFELAWTHNILMALNLPRYAGYFNTFDMCRKNAETMLNARCSSKSDCNDVIRLLNSSVREELRINKLLNQCFYEVGL</sequence>
<name>A0A6B9SW04_9CAUD</name>
<dbReference type="Proteomes" id="UP000464274">
    <property type="component" value="Segment"/>
</dbReference>
<organism evidence="1 2">
    <name type="scientific">Acinetobacter phage vB_AbaM_PhT2</name>
    <dbReference type="NCBI Taxonomy" id="2690230"/>
    <lineage>
        <taxon>Viruses</taxon>
        <taxon>Duplodnaviria</taxon>
        <taxon>Heunggongvirae</taxon>
        <taxon>Uroviricota</taxon>
        <taxon>Caudoviricetes</taxon>
        <taxon>Pantevenvirales</taxon>
        <taxon>Straboviridae</taxon>
        <taxon>Twarogvirinae</taxon>
        <taxon>Hadassahvirus</taxon>
        <taxon>Hadassahvirus pht2</taxon>
    </lineage>
</organism>
<evidence type="ECO:0000313" key="1">
    <source>
        <dbReference type="EMBL" id="QHJ75850.1"/>
    </source>
</evidence>
<evidence type="ECO:0000313" key="2">
    <source>
        <dbReference type="Proteomes" id="UP000464274"/>
    </source>
</evidence>